<name>A0ABV6DVH7_9BACL</name>
<dbReference type="Gene3D" id="1.10.357.10">
    <property type="entry name" value="Tetracycline Repressor, domain 2"/>
    <property type="match status" value="1"/>
</dbReference>
<dbReference type="InterPro" id="IPR050109">
    <property type="entry name" value="HTH-type_TetR-like_transc_reg"/>
</dbReference>
<evidence type="ECO:0000313" key="7">
    <source>
        <dbReference type="Proteomes" id="UP001589776"/>
    </source>
</evidence>
<protein>
    <submittedName>
        <fullName evidence="6">TetR/AcrR family transcriptional regulator</fullName>
    </submittedName>
</protein>
<evidence type="ECO:0000256" key="1">
    <source>
        <dbReference type="ARBA" id="ARBA00023015"/>
    </source>
</evidence>
<dbReference type="PANTHER" id="PTHR30055">
    <property type="entry name" value="HTH-TYPE TRANSCRIPTIONAL REGULATOR RUTR"/>
    <property type="match status" value="1"/>
</dbReference>
<dbReference type="PANTHER" id="PTHR30055:SF234">
    <property type="entry name" value="HTH-TYPE TRANSCRIPTIONAL REGULATOR BETI"/>
    <property type="match status" value="1"/>
</dbReference>
<dbReference type="InterPro" id="IPR001647">
    <property type="entry name" value="HTH_TetR"/>
</dbReference>
<reference evidence="6 7" key="1">
    <citation type="submission" date="2024-09" db="EMBL/GenBank/DDBJ databases">
        <authorList>
            <person name="Sun Q."/>
            <person name="Mori K."/>
        </authorList>
    </citation>
    <scope>NUCLEOTIDE SEQUENCE [LARGE SCALE GENOMIC DNA]</scope>
    <source>
        <strain evidence="6 7">CCM 7759</strain>
    </source>
</reference>
<dbReference type="Proteomes" id="UP001589776">
    <property type="component" value="Unassembled WGS sequence"/>
</dbReference>
<dbReference type="InterPro" id="IPR023772">
    <property type="entry name" value="DNA-bd_HTH_TetR-type_CS"/>
</dbReference>
<dbReference type="EMBL" id="JBHLWN010000122">
    <property type="protein sequence ID" value="MFC0216543.1"/>
    <property type="molecule type" value="Genomic_DNA"/>
</dbReference>
<dbReference type="Pfam" id="PF00440">
    <property type="entry name" value="TetR_N"/>
    <property type="match status" value="1"/>
</dbReference>
<dbReference type="PROSITE" id="PS01081">
    <property type="entry name" value="HTH_TETR_1"/>
    <property type="match status" value="1"/>
</dbReference>
<keyword evidence="7" id="KW-1185">Reference proteome</keyword>
<dbReference type="InterPro" id="IPR009057">
    <property type="entry name" value="Homeodomain-like_sf"/>
</dbReference>
<dbReference type="RefSeq" id="WP_377474831.1">
    <property type="nucleotide sequence ID" value="NZ_JBHLWN010000122.1"/>
</dbReference>
<evidence type="ECO:0000256" key="2">
    <source>
        <dbReference type="ARBA" id="ARBA00023125"/>
    </source>
</evidence>
<evidence type="ECO:0000259" key="5">
    <source>
        <dbReference type="PROSITE" id="PS50977"/>
    </source>
</evidence>
<dbReference type="PROSITE" id="PS50977">
    <property type="entry name" value="HTH_TETR_2"/>
    <property type="match status" value="1"/>
</dbReference>
<evidence type="ECO:0000256" key="4">
    <source>
        <dbReference type="PROSITE-ProRule" id="PRU00335"/>
    </source>
</evidence>
<gene>
    <name evidence="6" type="ORF">ACFFK0_29530</name>
</gene>
<evidence type="ECO:0000313" key="6">
    <source>
        <dbReference type="EMBL" id="MFC0216543.1"/>
    </source>
</evidence>
<proteinExistence type="predicted"/>
<sequence length="223" mass="26158">MYRTSKETQERKDAKRQLILDTAAKVFAERGYHHTSVKDIAGEAGISVGSFYFYFKGKEELFVELYDSIVLAFQQTTDMVLDIHNFSLPKNMTRVITANLWMYQNRRDIARVMLIEAVGLNPAFEKKRAESIQDSCRSMEEWFKRFKINNPVRIPNERVAALAFESTFHYLVVDWLQSDEERKLTDSAYALSIYNLQALGIQFQEHEIQRYVEETLSMLEEQK</sequence>
<comment type="caution">
    <text evidence="6">The sequence shown here is derived from an EMBL/GenBank/DDBJ whole genome shotgun (WGS) entry which is preliminary data.</text>
</comment>
<keyword evidence="2 4" id="KW-0238">DNA-binding</keyword>
<feature type="DNA-binding region" description="H-T-H motif" evidence="4">
    <location>
        <begin position="36"/>
        <end position="55"/>
    </location>
</feature>
<dbReference type="SUPFAM" id="SSF46689">
    <property type="entry name" value="Homeodomain-like"/>
    <property type="match status" value="1"/>
</dbReference>
<dbReference type="PRINTS" id="PR00455">
    <property type="entry name" value="HTHTETR"/>
</dbReference>
<accession>A0ABV6DVH7</accession>
<organism evidence="6 7">
    <name type="scientific">Paenibacillus chartarius</name>
    <dbReference type="NCBI Taxonomy" id="747481"/>
    <lineage>
        <taxon>Bacteria</taxon>
        <taxon>Bacillati</taxon>
        <taxon>Bacillota</taxon>
        <taxon>Bacilli</taxon>
        <taxon>Bacillales</taxon>
        <taxon>Paenibacillaceae</taxon>
        <taxon>Paenibacillus</taxon>
    </lineage>
</organism>
<evidence type="ECO:0000256" key="3">
    <source>
        <dbReference type="ARBA" id="ARBA00023163"/>
    </source>
</evidence>
<feature type="domain" description="HTH tetR-type" evidence="5">
    <location>
        <begin position="13"/>
        <end position="73"/>
    </location>
</feature>
<keyword evidence="1" id="KW-0805">Transcription regulation</keyword>
<keyword evidence="3" id="KW-0804">Transcription</keyword>